<dbReference type="Pfam" id="PF19576">
    <property type="entry name" value="Acyltransf_2"/>
    <property type="match status" value="1"/>
</dbReference>
<dbReference type="SMART" id="SM00563">
    <property type="entry name" value="PlsC"/>
    <property type="match status" value="1"/>
</dbReference>
<gene>
    <name evidence="2" type="ORF">SAMN05444002_4091</name>
</gene>
<dbReference type="InterPro" id="IPR002123">
    <property type="entry name" value="Plipid/glycerol_acylTrfase"/>
</dbReference>
<reference evidence="3" key="1">
    <citation type="submission" date="2016-11" db="EMBL/GenBank/DDBJ databases">
        <authorList>
            <person name="Varghese N."/>
            <person name="Submissions S."/>
        </authorList>
    </citation>
    <scope>NUCLEOTIDE SEQUENCE [LARGE SCALE GENOMIC DNA]</scope>
    <source>
        <strain evidence="3">DSM 29440</strain>
    </source>
</reference>
<dbReference type="EMBL" id="FSRL01000002">
    <property type="protein sequence ID" value="SIO33360.1"/>
    <property type="molecule type" value="Genomic_DNA"/>
</dbReference>
<dbReference type="Proteomes" id="UP000184932">
    <property type="component" value="Unassembled WGS sequence"/>
</dbReference>
<evidence type="ECO:0000259" key="1">
    <source>
        <dbReference type="SMART" id="SM00563"/>
    </source>
</evidence>
<dbReference type="AlphaFoldDB" id="A0A1N6IMU3"/>
<evidence type="ECO:0000313" key="3">
    <source>
        <dbReference type="Proteomes" id="UP000184932"/>
    </source>
</evidence>
<dbReference type="CDD" id="cd07986">
    <property type="entry name" value="LPLAT_ACT14924-like"/>
    <property type="match status" value="1"/>
</dbReference>
<accession>A0A1N6IMU3</accession>
<name>A0A1N6IMU3_9RHOB</name>
<dbReference type="InterPro" id="IPR045746">
    <property type="entry name" value="ACT14924-like_Acyltransf_dom"/>
</dbReference>
<dbReference type="GO" id="GO:0016746">
    <property type="term" value="F:acyltransferase activity"/>
    <property type="evidence" value="ECO:0007669"/>
    <property type="project" value="InterPro"/>
</dbReference>
<dbReference type="STRING" id="1217970.SAMN05444002_4091"/>
<protein>
    <submittedName>
        <fullName evidence="2">Putative hemolysin</fullName>
    </submittedName>
</protein>
<organism evidence="2 3">
    <name type="scientific">Vannielia litorea</name>
    <dbReference type="NCBI Taxonomy" id="1217970"/>
    <lineage>
        <taxon>Bacteria</taxon>
        <taxon>Pseudomonadati</taxon>
        <taxon>Pseudomonadota</taxon>
        <taxon>Alphaproteobacteria</taxon>
        <taxon>Rhodobacterales</taxon>
        <taxon>Paracoccaceae</taxon>
        <taxon>Vannielia</taxon>
    </lineage>
</organism>
<sequence>MVESYQPKTMSLRRPRRGLDVVADPATQPESEALNDAPYDRRRLSYANTFPNPIQANFIRVMEWATAKLRLLRLIRRFEAMGVPHGQGFWAQALGVMGIKLTTPQEQIDNIPETGSLVIVANHPHGLVDGMVLAELIGRRRTDYKILTRSLLTGVAEIDDFMIPVPFPHEPDALERNLEMRKKAMQHLDAGGCVVLFPAGEVASSKTWFGPAIEKEWHAFTAKMVLRSQARVVPIYFQGQNSRWYQIANRVSAVLRQSLLLYEVRHALNKPQAPVVGAVIDREEIEARKDNPRGFITWLRDVTLALKPAK</sequence>
<evidence type="ECO:0000313" key="2">
    <source>
        <dbReference type="EMBL" id="SIO33360.1"/>
    </source>
</evidence>
<feature type="domain" description="Phospholipid/glycerol acyltransferase" evidence="1">
    <location>
        <begin position="117"/>
        <end position="240"/>
    </location>
</feature>
<proteinExistence type="predicted"/>
<keyword evidence="3" id="KW-1185">Reference proteome</keyword>